<dbReference type="RefSeq" id="WP_184216281.1">
    <property type="nucleotide sequence ID" value="NZ_JACHMD010000001.1"/>
</dbReference>
<sequence>MGILVPLVLSVVVCTVLAGRRLSAWRLTLAVMASQFLFHNLFILGTVSASPMPMRADRHMHGSVVMPDMGMTAPASVVPQDVWMPMMHAIAVLVTVAALYRGERMFNRLREIAMILVAWVRVLLPALVVLPVEGCSQLVPAAAVPVRRKRSPLVWSAARRGPPLIAAF</sequence>
<keyword evidence="1" id="KW-0472">Membrane</keyword>
<keyword evidence="1" id="KW-0812">Transmembrane</keyword>
<reference evidence="2 3" key="1">
    <citation type="submission" date="2020-08" db="EMBL/GenBank/DDBJ databases">
        <title>Sequencing the genomes of 1000 actinobacteria strains.</title>
        <authorList>
            <person name="Klenk H.-P."/>
        </authorList>
    </citation>
    <scope>NUCLEOTIDE SEQUENCE [LARGE SCALE GENOMIC DNA]</scope>
    <source>
        <strain evidence="2 3">DSM 24947</strain>
    </source>
</reference>
<dbReference type="EMBL" id="JACHMD010000001">
    <property type="protein sequence ID" value="MBB4666581.1"/>
    <property type="molecule type" value="Genomic_DNA"/>
</dbReference>
<comment type="caution">
    <text evidence="2">The sequence shown here is derived from an EMBL/GenBank/DDBJ whole genome shotgun (WGS) entry which is preliminary data.</text>
</comment>
<proteinExistence type="predicted"/>
<protein>
    <submittedName>
        <fullName evidence="2">Uncharacterized protein</fullName>
    </submittedName>
</protein>
<keyword evidence="1" id="KW-1133">Transmembrane helix</keyword>
<feature type="transmembrane region" description="Helical" evidence="1">
    <location>
        <begin position="112"/>
        <end position="132"/>
    </location>
</feature>
<organism evidence="2 3">
    <name type="scientific">Microbacterium marinum</name>
    <dbReference type="NCBI Taxonomy" id="421115"/>
    <lineage>
        <taxon>Bacteria</taxon>
        <taxon>Bacillati</taxon>
        <taxon>Actinomycetota</taxon>
        <taxon>Actinomycetes</taxon>
        <taxon>Micrococcales</taxon>
        <taxon>Microbacteriaceae</taxon>
        <taxon>Microbacterium</taxon>
    </lineage>
</organism>
<accession>A0A7W7BPU3</accession>
<evidence type="ECO:0000313" key="3">
    <source>
        <dbReference type="Proteomes" id="UP000573729"/>
    </source>
</evidence>
<feature type="transmembrane region" description="Helical" evidence="1">
    <location>
        <begin position="83"/>
        <end position="100"/>
    </location>
</feature>
<dbReference type="Proteomes" id="UP000573729">
    <property type="component" value="Unassembled WGS sequence"/>
</dbReference>
<name>A0A7W7BPU3_9MICO</name>
<evidence type="ECO:0000313" key="2">
    <source>
        <dbReference type="EMBL" id="MBB4666581.1"/>
    </source>
</evidence>
<gene>
    <name evidence="2" type="ORF">BKA24_001290</name>
</gene>
<feature type="transmembrane region" description="Helical" evidence="1">
    <location>
        <begin position="28"/>
        <end position="47"/>
    </location>
</feature>
<dbReference type="AlphaFoldDB" id="A0A7W7BPU3"/>
<evidence type="ECO:0000256" key="1">
    <source>
        <dbReference type="SAM" id="Phobius"/>
    </source>
</evidence>
<keyword evidence="3" id="KW-1185">Reference proteome</keyword>